<dbReference type="PANTHER" id="PTHR10909">
    <property type="entry name" value="ELECTRON TRANSPORT OXIDOREDUCTASE"/>
    <property type="match status" value="1"/>
</dbReference>
<organism evidence="4 5">
    <name type="scientific">Carnegiea gigantea</name>
    <dbReference type="NCBI Taxonomy" id="171969"/>
    <lineage>
        <taxon>Eukaryota</taxon>
        <taxon>Viridiplantae</taxon>
        <taxon>Streptophyta</taxon>
        <taxon>Embryophyta</taxon>
        <taxon>Tracheophyta</taxon>
        <taxon>Spermatophyta</taxon>
        <taxon>Magnoliopsida</taxon>
        <taxon>eudicotyledons</taxon>
        <taxon>Gunneridae</taxon>
        <taxon>Pentapetalae</taxon>
        <taxon>Caryophyllales</taxon>
        <taxon>Cactineae</taxon>
        <taxon>Cactaceae</taxon>
        <taxon>Cactoideae</taxon>
        <taxon>Echinocereeae</taxon>
        <taxon>Carnegiea</taxon>
    </lineage>
</organism>
<dbReference type="GO" id="GO:0001676">
    <property type="term" value="P:long-chain fatty acid metabolic process"/>
    <property type="evidence" value="ECO:0007669"/>
    <property type="project" value="TreeGrafter"/>
</dbReference>
<protein>
    <recommendedName>
        <fullName evidence="3">Acyl-CoA oxidase C-terminal domain-containing protein</fullName>
    </recommendedName>
</protein>
<dbReference type="GO" id="GO:0005504">
    <property type="term" value="F:fatty acid binding"/>
    <property type="evidence" value="ECO:0007669"/>
    <property type="project" value="TreeGrafter"/>
</dbReference>
<dbReference type="PANTHER" id="PTHR10909:SF250">
    <property type="entry name" value="PEROXISOMAL ACYL-COENZYME A OXIDASE 1"/>
    <property type="match status" value="1"/>
</dbReference>
<feature type="domain" description="Acyl-CoA oxidase C-terminal" evidence="3">
    <location>
        <begin position="32"/>
        <end position="167"/>
    </location>
</feature>
<dbReference type="Gene3D" id="1.20.140.10">
    <property type="entry name" value="Butyryl-CoA Dehydrogenase, subunit A, domain 3"/>
    <property type="match status" value="1"/>
</dbReference>
<evidence type="ECO:0000313" key="4">
    <source>
        <dbReference type="EMBL" id="KAJ8436312.1"/>
    </source>
</evidence>
<sequence length="177" mass="19949">MKNIRSKISPTVGTDKNCAFDVNSYERHCANGYSKFSTDRVRAALAHCQPTVVSEFIEKLHQGMPAGVKQQLRVLCSMCALNTLKKHLGDFLATGCISASHLSKLHLPMISLDVCSLRFASIQFALVDAFNYTDHSLGSLYEEAWKDPLNESVMPEGYHEYIRPMLEQQVLRSRLRL</sequence>
<evidence type="ECO:0000256" key="1">
    <source>
        <dbReference type="ARBA" id="ARBA00006288"/>
    </source>
</evidence>
<name>A0A9Q1K466_9CARY</name>
<dbReference type="AlphaFoldDB" id="A0A9Q1K466"/>
<dbReference type="GO" id="GO:0003997">
    <property type="term" value="F:acyl-CoA oxidase activity"/>
    <property type="evidence" value="ECO:0007669"/>
    <property type="project" value="InterPro"/>
</dbReference>
<dbReference type="GO" id="GO:0071949">
    <property type="term" value="F:FAD binding"/>
    <property type="evidence" value="ECO:0007669"/>
    <property type="project" value="InterPro"/>
</dbReference>
<dbReference type="GO" id="GO:0033540">
    <property type="term" value="P:fatty acid beta-oxidation using acyl-CoA oxidase"/>
    <property type="evidence" value="ECO:0007669"/>
    <property type="project" value="TreeGrafter"/>
</dbReference>
<dbReference type="InterPro" id="IPR002655">
    <property type="entry name" value="Acyl-CoA_oxidase_C"/>
</dbReference>
<evidence type="ECO:0000313" key="5">
    <source>
        <dbReference type="Proteomes" id="UP001153076"/>
    </source>
</evidence>
<dbReference type="OrthoDB" id="538336at2759"/>
<reference evidence="4" key="1">
    <citation type="submission" date="2022-04" db="EMBL/GenBank/DDBJ databases">
        <title>Carnegiea gigantea Genome sequencing and assembly v2.</title>
        <authorList>
            <person name="Copetti D."/>
            <person name="Sanderson M.J."/>
            <person name="Burquez A."/>
            <person name="Wojciechowski M.F."/>
        </authorList>
    </citation>
    <scope>NUCLEOTIDE SEQUENCE</scope>
    <source>
        <strain evidence="4">SGP5-SGP5p</strain>
        <tissue evidence="4">Aerial part</tissue>
    </source>
</reference>
<keyword evidence="2" id="KW-0560">Oxidoreductase</keyword>
<comment type="similarity">
    <text evidence="1">Belongs to the acyl-CoA oxidase family.</text>
</comment>
<dbReference type="SUPFAM" id="SSF47203">
    <property type="entry name" value="Acyl-CoA dehydrogenase C-terminal domain-like"/>
    <property type="match status" value="1"/>
</dbReference>
<dbReference type="EMBL" id="JAKOGI010000350">
    <property type="protein sequence ID" value="KAJ8436312.1"/>
    <property type="molecule type" value="Genomic_DNA"/>
</dbReference>
<dbReference type="Proteomes" id="UP001153076">
    <property type="component" value="Unassembled WGS sequence"/>
</dbReference>
<dbReference type="Pfam" id="PF01756">
    <property type="entry name" value="ACOX"/>
    <property type="match status" value="1"/>
</dbReference>
<dbReference type="InterPro" id="IPR012258">
    <property type="entry name" value="Acyl-CoA_oxidase"/>
</dbReference>
<dbReference type="InterPro" id="IPR036250">
    <property type="entry name" value="AcylCo_DH-like_C"/>
</dbReference>
<accession>A0A9Q1K466</accession>
<evidence type="ECO:0000259" key="3">
    <source>
        <dbReference type="Pfam" id="PF01756"/>
    </source>
</evidence>
<dbReference type="GO" id="GO:0055088">
    <property type="term" value="P:lipid homeostasis"/>
    <property type="evidence" value="ECO:0007669"/>
    <property type="project" value="TreeGrafter"/>
</dbReference>
<keyword evidence="5" id="KW-1185">Reference proteome</keyword>
<comment type="caution">
    <text evidence="4">The sequence shown here is derived from an EMBL/GenBank/DDBJ whole genome shotgun (WGS) entry which is preliminary data.</text>
</comment>
<dbReference type="GO" id="GO:0005777">
    <property type="term" value="C:peroxisome"/>
    <property type="evidence" value="ECO:0007669"/>
    <property type="project" value="InterPro"/>
</dbReference>
<proteinExistence type="inferred from homology"/>
<evidence type="ECO:0000256" key="2">
    <source>
        <dbReference type="ARBA" id="ARBA00023002"/>
    </source>
</evidence>
<gene>
    <name evidence="4" type="ORF">Cgig2_005236</name>
</gene>